<proteinExistence type="predicted"/>
<dbReference type="EMBL" id="JACVVK020000142">
    <property type="protein sequence ID" value="KAK7489109.1"/>
    <property type="molecule type" value="Genomic_DNA"/>
</dbReference>
<dbReference type="AlphaFoldDB" id="A0ABD0KPR4"/>
<gene>
    <name evidence="2" type="ORF">BaRGS_00019623</name>
</gene>
<feature type="signal peptide" evidence="1">
    <location>
        <begin position="1"/>
        <end position="17"/>
    </location>
</feature>
<protein>
    <submittedName>
        <fullName evidence="2">Uncharacterized protein</fullName>
    </submittedName>
</protein>
<dbReference type="Proteomes" id="UP001519460">
    <property type="component" value="Unassembled WGS sequence"/>
</dbReference>
<comment type="caution">
    <text evidence="2">The sequence shown here is derived from an EMBL/GenBank/DDBJ whole genome shotgun (WGS) entry which is preliminary data.</text>
</comment>
<feature type="non-terminal residue" evidence="2">
    <location>
        <position position="346"/>
    </location>
</feature>
<evidence type="ECO:0000313" key="3">
    <source>
        <dbReference type="Proteomes" id="UP001519460"/>
    </source>
</evidence>
<feature type="chain" id="PRO_5044772735" evidence="1">
    <location>
        <begin position="18"/>
        <end position="346"/>
    </location>
</feature>
<keyword evidence="3" id="KW-1185">Reference proteome</keyword>
<organism evidence="2 3">
    <name type="scientific">Batillaria attramentaria</name>
    <dbReference type="NCBI Taxonomy" id="370345"/>
    <lineage>
        <taxon>Eukaryota</taxon>
        <taxon>Metazoa</taxon>
        <taxon>Spiralia</taxon>
        <taxon>Lophotrochozoa</taxon>
        <taxon>Mollusca</taxon>
        <taxon>Gastropoda</taxon>
        <taxon>Caenogastropoda</taxon>
        <taxon>Sorbeoconcha</taxon>
        <taxon>Cerithioidea</taxon>
        <taxon>Batillariidae</taxon>
        <taxon>Batillaria</taxon>
    </lineage>
</organism>
<evidence type="ECO:0000256" key="1">
    <source>
        <dbReference type="SAM" id="SignalP"/>
    </source>
</evidence>
<name>A0ABD0KPR4_9CAEN</name>
<reference evidence="2 3" key="1">
    <citation type="journal article" date="2023" name="Sci. Data">
        <title>Genome assembly of the Korean intertidal mud-creeper Batillaria attramentaria.</title>
        <authorList>
            <person name="Patra A.K."/>
            <person name="Ho P.T."/>
            <person name="Jun S."/>
            <person name="Lee S.J."/>
            <person name="Kim Y."/>
            <person name="Won Y.J."/>
        </authorList>
    </citation>
    <scope>NUCLEOTIDE SEQUENCE [LARGE SCALE GENOMIC DNA]</scope>
    <source>
        <strain evidence="2">Wonlab-2016</strain>
    </source>
</reference>
<keyword evidence="1" id="KW-0732">Signal</keyword>
<accession>A0ABD0KPR4</accession>
<sequence length="346" mass="38319">MLLSPTGFLCLLYGAQGLDCRDKNSMQQEQVKCFAAYNITLEINGEDLQNAFQNDPEAVCRQKTQYKAAFGCAMDVGRRCMPAGYEDYIPSASSMRDIVDILCDNSEDVDFQCALSKASELFDCGRNKALANGAGSGSEKDLLCNAFRWNVDCYKQVMPACGCRTAEVYVDMNKMINPPACAPITTPTPTCSTEQSEIGFSNIFGAINVPDFEKCGIQRTALQCFLNERLGIMELFNPGEQDNTSPVQQFFNKDFVGKLCAQKEGLKRAFSCAYSALKQCVRDTEYLSYQADVSKYLTAIDDVCETNDDINYRCLIGVMEKFTKCASEKAANMSFNGLESLKDNIC</sequence>
<evidence type="ECO:0000313" key="2">
    <source>
        <dbReference type="EMBL" id="KAK7489109.1"/>
    </source>
</evidence>